<comment type="caution">
    <text evidence="1">The sequence shown here is derived from an EMBL/GenBank/DDBJ whole genome shotgun (WGS) entry which is preliminary data.</text>
</comment>
<evidence type="ECO:0000313" key="1">
    <source>
        <dbReference type="EMBL" id="KAK3293316.1"/>
    </source>
</evidence>
<dbReference type="AlphaFoldDB" id="A0AAE0HCY3"/>
<reference evidence="1" key="2">
    <citation type="submission" date="2023-06" db="EMBL/GenBank/DDBJ databases">
        <authorList>
            <consortium name="Lawrence Berkeley National Laboratory"/>
            <person name="Haridas S."/>
            <person name="Hensen N."/>
            <person name="Bonometti L."/>
            <person name="Westerberg I."/>
            <person name="Brannstrom I.O."/>
            <person name="Guillou S."/>
            <person name="Cros-Aarteil S."/>
            <person name="Calhoun S."/>
            <person name="Kuo A."/>
            <person name="Mondo S."/>
            <person name="Pangilinan J."/>
            <person name="Riley R."/>
            <person name="Labutti K."/>
            <person name="Andreopoulos B."/>
            <person name="Lipzen A."/>
            <person name="Chen C."/>
            <person name="Yanf M."/>
            <person name="Daum C."/>
            <person name="Ng V."/>
            <person name="Clum A."/>
            <person name="Steindorff A."/>
            <person name="Ohm R."/>
            <person name="Martin F."/>
            <person name="Silar P."/>
            <person name="Natvig D."/>
            <person name="Lalanne C."/>
            <person name="Gautier V."/>
            <person name="Ament-Velasquez S.L."/>
            <person name="Kruys A."/>
            <person name="Hutchinson M.I."/>
            <person name="Powell A.J."/>
            <person name="Barry K."/>
            <person name="Miller A.N."/>
            <person name="Grigoriev I.V."/>
            <person name="Debuchy R."/>
            <person name="Gladieux P."/>
            <person name="Thoren M.H."/>
            <person name="Johannesson H."/>
        </authorList>
    </citation>
    <scope>NUCLEOTIDE SEQUENCE</scope>
    <source>
        <strain evidence="1">CBS 168.71</strain>
    </source>
</reference>
<organism evidence="1 2">
    <name type="scientific">Chaetomium fimeti</name>
    <dbReference type="NCBI Taxonomy" id="1854472"/>
    <lineage>
        <taxon>Eukaryota</taxon>
        <taxon>Fungi</taxon>
        <taxon>Dikarya</taxon>
        <taxon>Ascomycota</taxon>
        <taxon>Pezizomycotina</taxon>
        <taxon>Sordariomycetes</taxon>
        <taxon>Sordariomycetidae</taxon>
        <taxon>Sordariales</taxon>
        <taxon>Chaetomiaceae</taxon>
        <taxon>Chaetomium</taxon>
    </lineage>
</organism>
<proteinExistence type="predicted"/>
<dbReference type="RefSeq" id="XP_062656830.1">
    <property type="nucleotide sequence ID" value="XM_062799409.1"/>
</dbReference>
<gene>
    <name evidence="1" type="ORF">B0H64DRAFT_210248</name>
</gene>
<dbReference type="Proteomes" id="UP001278766">
    <property type="component" value="Unassembled WGS sequence"/>
</dbReference>
<dbReference type="EMBL" id="JAUEPN010000006">
    <property type="protein sequence ID" value="KAK3293316.1"/>
    <property type="molecule type" value="Genomic_DNA"/>
</dbReference>
<protein>
    <recommendedName>
        <fullName evidence="3">F-box domain-containing protein</fullName>
    </recommendedName>
</protein>
<dbReference type="PANTHER" id="PTHR42085">
    <property type="entry name" value="F-BOX DOMAIN-CONTAINING PROTEIN"/>
    <property type="match status" value="1"/>
</dbReference>
<keyword evidence="2" id="KW-1185">Reference proteome</keyword>
<accession>A0AAE0HCY3</accession>
<reference evidence="1" key="1">
    <citation type="journal article" date="2023" name="Mol. Phylogenet. Evol.">
        <title>Genome-scale phylogeny and comparative genomics of the fungal order Sordariales.</title>
        <authorList>
            <person name="Hensen N."/>
            <person name="Bonometti L."/>
            <person name="Westerberg I."/>
            <person name="Brannstrom I.O."/>
            <person name="Guillou S."/>
            <person name="Cros-Aarteil S."/>
            <person name="Calhoun S."/>
            <person name="Haridas S."/>
            <person name="Kuo A."/>
            <person name="Mondo S."/>
            <person name="Pangilinan J."/>
            <person name="Riley R."/>
            <person name="LaButti K."/>
            <person name="Andreopoulos B."/>
            <person name="Lipzen A."/>
            <person name="Chen C."/>
            <person name="Yan M."/>
            <person name="Daum C."/>
            <person name="Ng V."/>
            <person name="Clum A."/>
            <person name="Steindorff A."/>
            <person name="Ohm R.A."/>
            <person name="Martin F."/>
            <person name="Silar P."/>
            <person name="Natvig D.O."/>
            <person name="Lalanne C."/>
            <person name="Gautier V."/>
            <person name="Ament-Velasquez S.L."/>
            <person name="Kruys A."/>
            <person name="Hutchinson M.I."/>
            <person name="Powell A.J."/>
            <person name="Barry K."/>
            <person name="Miller A.N."/>
            <person name="Grigoriev I.V."/>
            <person name="Debuchy R."/>
            <person name="Gladieux P."/>
            <person name="Hiltunen Thoren M."/>
            <person name="Johannesson H."/>
        </authorList>
    </citation>
    <scope>NUCLEOTIDE SEQUENCE</scope>
    <source>
        <strain evidence="1">CBS 168.71</strain>
    </source>
</reference>
<dbReference type="PANTHER" id="PTHR42085:SF2">
    <property type="entry name" value="F-BOX DOMAIN-CONTAINING PROTEIN"/>
    <property type="match status" value="1"/>
</dbReference>
<dbReference type="InterPro" id="IPR038883">
    <property type="entry name" value="AN11006-like"/>
</dbReference>
<evidence type="ECO:0008006" key="3">
    <source>
        <dbReference type="Google" id="ProtNLM"/>
    </source>
</evidence>
<dbReference type="GeneID" id="87836357"/>
<name>A0AAE0HCY3_9PEZI</name>
<evidence type="ECO:0000313" key="2">
    <source>
        <dbReference type="Proteomes" id="UP001278766"/>
    </source>
</evidence>
<sequence length="265" mass="30380">MTGIAQSPERDVASTQMAVNTPIGFLDLPSELRNMIYDLALFHEESIDACYNCYGRERRTTGLLRANQLIYREASSVLYGRNCFNFVLAEPDQLASFFKQIGPNNASYIQHVSIQFPQFLYLNPEDVAFQDRTIKILADIQKSCVNLRALTTSLGYSLAALTPDLPGYRGVIVKALELVNAFFRANPSLRDINVHVYNDGPSDYIKTVMERCGWTVSITEREEGWEEEWEEEIRYVGYDYGDHYSSGYEYGFDEDDYDSDYYLGR</sequence>